<feature type="non-terminal residue" evidence="2">
    <location>
        <position position="1"/>
    </location>
</feature>
<feature type="domain" description="HAT C-terminal dimerisation" evidence="1">
    <location>
        <begin position="22"/>
        <end position="82"/>
    </location>
</feature>
<evidence type="ECO:0000259" key="1">
    <source>
        <dbReference type="Pfam" id="PF05699"/>
    </source>
</evidence>
<proteinExistence type="predicted"/>
<dbReference type="Pfam" id="PF05699">
    <property type="entry name" value="Dimer_Tnp_hAT"/>
    <property type="match status" value="1"/>
</dbReference>
<evidence type="ECO:0000313" key="2">
    <source>
        <dbReference type="EMBL" id="QQP38013.1"/>
    </source>
</evidence>
<dbReference type="AlphaFoldDB" id="A0A7T8GUF9"/>
<dbReference type="InterPro" id="IPR008906">
    <property type="entry name" value="HATC_C_dom"/>
</dbReference>
<protein>
    <submittedName>
        <fullName evidence="2">SCAN domain-containing protein 3</fullName>
    </submittedName>
</protein>
<keyword evidence="3" id="KW-1185">Reference proteome</keyword>
<organism evidence="2 3">
    <name type="scientific">Caligus rogercresseyi</name>
    <name type="common">Sea louse</name>
    <dbReference type="NCBI Taxonomy" id="217165"/>
    <lineage>
        <taxon>Eukaryota</taxon>
        <taxon>Metazoa</taxon>
        <taxon>Ecdysozoa</taxon>
        <taxon>Arthropoda</taxon>
        <taxon>Crustacea</taxon>
        <taxon>Multicrustacea</taxon>
        <taxon>Hexanauplia</taxon>
        <taxon>Copepoda</taxon>
        <taxon>Siphonostomatoida</taxon>
        <taxon>Caligidae</taxon>
        <taxon>Caligus</taxon>
    </lineage>
</organism>
<dbReference type="GO" id="GO:0046983">
    <property type="term" value="F:protein dimerization activity"/>
    <property type="evidence" value="ECO:0007669"/>
    <property type="project" value="InterPro"/>
</dbReference>
<reference evidence="3" key="1">
    <citation type="submission" date="2021-01" db="EMBL/GenBank/DDBJ databases">
        <title>Caligus Genome Assembly.</title>
        <authorList>
            <person name="Gallardo-Escarate C."/>
        </authorList>
    </citation>
    <scope>NUCLEOTIDE SEQUENCE [LARGE SCALE GENOMIC DNA]</scope>
</reference>
<dbReference type="PANTHER" id="PTHR45913">
    <property type="entry name" value="EPM2A-INTERACTING PROTEIN 1"/>
    <property type="match status" value="1"/>
</dbReference>
<dbReference type="EMBL" id="CP045902">
    <property type="protein sequence ID" value="QQP38013.1"/>
    <property type="molecule type" value="Genomic_DNA"/>
</dbReference>
<evidence type="ECO:0000313" key="3">
    <source>
        <dbReference type="Proteomes" id="UP000595437"/>
    </source>
</evidence>
<sequence>ASELEIIELHEDDRLKSLVKDGPVVFWRAVPTEKYPCVKTAALKLLSMFSSTYVCESLFSTLKHVKIKHRSILTDTHVKELLRVATTEYKPDLQRITKNKRCQKSH</sequence>
<dbReference type="PANTHER" id="PTHR45913:SF5">
    <property type="entry name" value="GENERAL TRANSCRIPTION FACTOR II-I REPEAT DOMAIN-CONTAINING PROTEIN 2A-LIKE PROTEIN"/>
    <property type="match status" value="1"/>
</dbReference>
<gene>
    <name evidence="2" type="ORF">FKW44_018476</name>
</gene>
<dbReference type="OrthoDB" id="6372860at2759"/>
<name>A0A7T8GUF9_CALRO</name>
<accession>A0A7T8GUF9</accession>
<dbReference type="Proteomes" id="UP000595437">
    <property type="component" value="Chromosome 13"/>
</dbReference>